<protein>
    <recommendedName>
        <fullName evidence="1">N-acetyltransferase domain-containing protein</fullName>
    </recommendedName>
</protein>
<dbReference type="InterPro" id="IPR016181">
    <property type="entry name" value="Acyl_CoA_acyltransferase"/>
</dbReference>
<gene>
    <name evidence="2" type="ORF">Q31a_24080</name>
</gene>
<dbReference type="KEGG" id="ahel:Q31a_24080"/>
<dbReference type="PROSITE" id="PS51186">
    <property type="entry name" value="GNAT"/>
    <property type="match status" value="1"/>
</dbReference>
<keyword evidence="3" id="KW-1185">Reference proteome</keyword>
<dbReference type="Proteomes" id="UP000318017">
    <property type="component" value="Chromosome"/>
</dbReference>
<dbReference type="SUPFAM" id="SSF55729">
    <property type="entry name" value="Acyl-CoA N-acyltransferases (Nat)"/>
    <property type="match status" value="1"/>
</dbReference>
<proteinExistence type="predicted"/>
<evidence type="ECO:0000313" key="2">
    <source>
        <dbReference type="EMBL" id="QDV24095.1"/>
    </source>
</evidence>
<evidence type="ECO:0000313" key="3">
    <source>
        <dbReference type="Proteomes" id="UP000318017"/>
    </source>
</evidence>
<sequence length="380" mass="43650">MSNTYEVRRVGGNRSDQKQFMRLLWDIYKNDPHWVPPLLQNQKELVGFAKHPFYEQNRGANFLLLKNGAAVGRVTAMVNVGHNQRFEEKRGFLGFFECIDDHDGARRLLTEACQYLASEGMTDVRGPANPSLNYEVGMLVEGFDSKPTFMMTYNPPYYERLWTDFGFEQTQDLFAYTAHISIIADLDPKMAFVIKEIKRRFNVVVRPFNLKKFREEVGLFLDIYNKSLVGTWGFVPLSDAEVEHQAKGLKHLLVPELTTVIEVDGKPIGAGLGLLDFNPVIQKIGGRLFPFGFLRLLASKRKLDRVRLMSTNILPEYQKWGFGLLALERMLPDALKMGIQYGEFSWVLESNHLSRATLERSGLKCDKTFRLYDRSLAEFV</sequence>
<name>A0A518G675_9BACT</name>
<dbReference type="Gene3D" id="3.40.630.30">
    <property type="match status" value="1"/>
</dbReference>
<reference evidence="2 3" key="1">
    <citation type="submission" date="2019-02" db="EMBL/GenBank/DDBJ databases">
        <title>Deep-cultivation of Planctomycetes and their phenomic and genomic characterization uncovers novel biology.</title>
        <authorList>
            <person name="Wiegand S."/>
            <person name="Jogler M."/>
            <person name="Boedeker C."/>
            <person name="Pinto D."/>
            <person name="Vollmers J."/>
            <person name="Rivas-Marin E."/>
            <person name="Kohn T."/>
            <person name="Peeters S.H."/>
            <person name="Heuer A."/>
            <person name="Rast P."/>
            <person name="Oberbeckmann S."/>
            <person name="Bunk B."/>
            <person name="Jeske O."/>
            <person name="Meyerdierks A."/>
            <person name="Storesund J.E."/>
            <person name="Kallscheuer N."/>
            <person name="Luecker S."/>
            <person name="Lage O.M."/>
            <person name="Pohl T."/>
            <person name="Merkel B.J."/>
            <person name="Hornburger P."/>
            <person name="Mueller R.-W."/>
            <person name="Bruemmer F."/>
            <person name="Labrenz M."/>
            <person name="Spormann A.M."/>
            <person name="Op den Camp H."/>
            <person name="Overmann J."/>
            <person name="Amann R."/>
            <person name="Jetten M.S.M."/>
            <person name="Mascher T."/>
            <person name="Medema M.H."/>
            <person name="Devos D.P."/>
            <person name="Kaster A.-K."/>
            <person name="Ovreas L."/>
            <person name="Rohde M."/>
            <person name="Galperin M.Y."/>
            <person name="Jogler C."/>
        </authorList>
    </citation>
    <scope>NUCLEOTIDE SEQUENCE [LARGE SCALE GENOMIC DNA]</scope>
    <source>
        <strain evidence="2 3">Q31a</strain>
    </source>
</reference>
<dbReference type="EMBL" id="CP036298">
    <property type="protein sequence ID" value="QDV24095.1"/>
    <property type="molecule type" value="Genomic_DNA"/>
</dbReference>
<dbReference type="OrthoDB" id="9806005at2"/>
<dbReference type="InterPro" id="IPR000182">
    <property type="entry name" value="GNAT_dom"/>
</dbReference>
<dbReference type="GO" id="GO:0016747">
    <property type="term" value="F:acyltransferase activity, transferring groups other than amino-acyl groups"/>
    <property type="evidence" value="ECO:0007669"/>
    <property type="project" value="InterPro"/>
</dbReference>
<feature type="domain" description="N-acetyltransferase" evidence="1">
    <location>
        <begin position="203"/>
        <end position="380"/>
    </location>
</feature>
<accession>A0A518G675</accession>
<dbReference type="PANTHER" id="PTHR41368:SF1">
    <property type="entry name" value="PROTEIN YGHO"/>
    <property type="match status" value="1"/>
</dbReference>
<organism evidence="2 3">
    <name type="scientific">Aureliella helgolandensis</name>
    <dbReference type="NCBI Taxonomy" id="2527968"/>
    <lineage>
        <taxon>Bacteria</taxon>
        <taxon>Pseudomonadati</taxon>
        <taxon>Planctomycetota</taxon>
        <taxon>Planctomycetia</taxon>
        <taxon>Pirellulales</taxon>
        <taxon>Pirellulaceae</taxon>
        <taxon>Aureliella</taxon>
    </lineage>
</organism>
<dbReference type="InterPro" id="IPR039968">
    <property type="entry name" value="BcerS-like"/>
</dbReference>
<dbReference type="RefSeq" id="WP_145077517.1">
    <property type="nucleotide sequence ID" value="NZ_CP036298.1"/>
</dbReference>
<dbReference type="PANTHER" id="PTHR41368">
    <property type="entry name" value="PROTEIN YGHO"/>
    <property type="match status" value="1"/>
</dbReference>
<dbReference type="AlphaFoldDB" id="A0A518G675"/>
<evidence type="ECO:0000259" key="1">
    <source>
        <dbReference type="PROSITE" id="PS51186"/>
    </source>
</evidence>